<dbReference type="GeneID" id="54468791"/>
<feature type="region of interest" description="Disordered" evidence="1">
    <location>
        <begin position="65"/>
        <end position="134"/>
    </location>
</feature>
<feature type="compositionally biased region" description="Acidic residues" evidence="1">
    <location>
        <begin position="65"/>
        <end position="84"/>
    </location>
</feature>
<evidence type="ECO:0000256" key="1">
    <source>
        <dbReference type="SAM" id="MobiDB-lite"/>
    </source>
</evidence>
<feature type="region of interest" description="Disordered" evidence="1">
    <location>
        <begin position="229"/>
        <end position="290"/>
    </location>
</feature>
<protein>
    <submittedName>
        <fullName evidence="2 4">Uncharacterized protein</fullName>
    </submittedName>
</protein>
<sequence length="290" mass="31707">MKALLLVAAHDDAIEQGPPSSTTLGVMCDKAGLTLKFVEFVKKRFDQVIENLAMKALLEVTDFDSSDIDGEDEEEVPLASDGEDPVSLTGEIEEEPLLTPSPQSLSRKSTLCPGDSVSQQGDLENEPKVEEPFQQASTENIVSKDTVNSEGLTKSGDELQPERLRSDIETSESTVEFDYVAQDDVNLNDLKTLENFNNVTTQSVEIIDSQAEDIPISDVSSADLSAVLHHDQNTPETGDGSIDHAAAFRDEADVETKERNEDSKIDIERSTSSLDATPSPKKHEIWTAKR</sequence>
<reference evidence="4" key="3">
    <citation type="submission" date="2025-04" db="UniProtKB">
        <authorList>
            <consortium name="RefSeq"/>
        </authorList>
    </citation>
    <scope>IDENTIFICATION</scope>
    <source>
        <strain evidence="4">CBS 304.34</strain>
    </source>
</reference>
<feature type="compositionally biased region" description="Basic and acidic residues" evidence="1">
    <location>
        <begin position="281"/>
        <end position="290"/>
    </location>
</feature>
<proteinExistence type="predicted"/>
<dbReference type="AlphaFoldDB" id="A0A6A6YSS2"/>
<reference evidence="2 4" key="1">
    <citation type="journal article" date="2020" name="Stud. Mycol.">
        <title>101 Dothideomycetes genomes: a test case for predicting lifestyles and emergence of pathogens.</title>
        <authorList>
            <person name="Haridas S."/>
            <person name="Albert R."/>
            <person name="Binder M."/>
            <person name="Bloem J."/>
            <person name="Labutti K."/>
            <person name="Salamov A."/>
            <person name="Andreopoulos B."/>
            <person name="Baker S."/>
            <person name="Barry K."/>
            <person name="Bills G."/>
            <person name="Bluhm B."/>
            <person name="Cannon C."/>
            <person name="Castanera R."/>
            <person name="Culley D."/>
            <person name="Daum C."/>
            <person name="Ezra D."/>
            <person name="Gonzalez J."/>
            <person name="Henrissat B."/>
            <person name="Kuo A."/>
            <person name="Liang C."/>
            <person name="Lipzen A."/>
            <person name="Lutzoni F."/>
            <person name="Magnuson J."/>
            <person name="Mondo S."/>
            <person name="Nolan M."/>
            <person name="Ohm R."/>
            <person name="Pangilinan J."/>
            <person name="Park H.-J."/>
            <person name="Ramirez L."/>
            <person name="Alfaro M."/>
            <person name="Sun H."/>
            <person name="Tritt A."/>
            <person name="Yoshinaga Y."/>
            <person name="Zwiers L.-H."/>
            <person name="Turgeon B."/>
            <person name="Goodwin S."/>
            <person name="Spatafora J."/>
            <person name="Crous P."/>
            <person name="Grigoriev I."/>
        </authorList>
    </citation>
    <scope>NUCLEOTIDE SEQUENCE</scope>
    <source>
        <strain evidence="2 4">CBS 304.34</strain>
    </source>
</reference>
<evidence type="ECO:0000313" key="3">
    <source>
        <dbReference type="Proteomes" id="UP000504636"/>
    </source>
</evidence>
<gene>
    <name evidence="2 4" type="ORF">BDZ99DRAFT_569573</name>
</gene>
<name>A0A6A6YSS2_9PEZI</name>
<feature type="compositionally biased region" description="Polar residues" evidence="1">
    <location>
        <begin position="100"/>
        <end position="109"/>
    </location>
</feature>
<evidence type="ECO:0000313" key="2">
    <source>
        <dbReference type="EMBL" id="KAF2811569.1"/>
    </source>
</evidence>
<accession>A0A6A6YSS2</accession>
<organism evidence="2">
    <name type="scientific">Mytilinidion resinicola</name>
    <dbReference type="NCBI Taxonomy" id="574789"/>
    <lineage>
        <taxon>Eukaryota</taxon>
        <taxon>Fungi</taxon>
        <taxon>Dikarya</taxon>
        <taxon>Ascomycota</taxon>
        <taxon>Pezizomycotina</taxon>
        <taxon>Dothideomycetes</taxon>
        <taxon>Pleosporomycetidae</taxon>
        <taxon>Mytilinidiales</taxon>
        <taxon>Mytilinidiaceae</taxon>
        <taxon>Mytilinidion</taxon>
    </lineage>
</organism>
<reference evidence="4" key="2">
    <citation type="submission" date="2020-04" db="EMBL/GenBank/DDBJ databases">
        <authorList>
            <consortium name="NCBI Genome Project"/>
        </authorList>
    </citation>
    <scope>NUCLEOTIDE SEQUENCE</scope>
    <source>
        <strain evidence="4">CBS 304.34</strain>
    </source>
</reference>
<feature type="compositionally biased region" description="Basic and acidic residues" evidence="1">
    <location>
        <begin position="246"/>
        <end position="269"/>
    </location>
</feature>
<keyword evidence="3" id="KW-1185">Reference proteome</keyword>
<dbReference type="EMBL" id="MU003698">
    <property type="protein sequence ID" value="KAF2811569.1"/>
    <property type="molecule type" value="Genomic_DNA"/>
</dbReference>
<dbReference type="RefSeq" id="XP_033578533.1">
    <property type="nucleotide sequence ID" value="XM_033727898.1"/>
</dbReference>
<evidence type="ECO:0000313" key="4">
    <source>
        <dbReference type="RefSeq" id="XP_033578533.1"/>
    </source>
</evidence>
<dbReference type="Proteomes" id="UP000504636">
    <property type="component" value="Unplaced"/>
</dbReference>